<reference evidence="10" key="1">
    <citation type="journal article" date="1992" name="Curr. Genet.">
        <title>Constitutive homologous recombination between mitochondrial DNA and a linear mitochondrial plasmid in Physarum polycephalum.</title>
        <authorList>
            <person name="Takano H."/>
            <person name="Kawano S."/>
            <person name="Kuroiwa T."/>
        </authorList>
    </citation>
    <scope>NUCLEOTIDE SEQUENCE</scope>
    <source>
        <strain evidence="10">CH934 x NG7</strain>
        <plasmid evidence="10">mF</plasmid>
    </source>
</reference>
<reference evidence="10" key="3">
    <citation type="journal article" date="1994" name="Curr. Genet.">
        <title>Genetic organization of a linear mitochondrial plasmid (mF) that promotes mitochondrial fusion in Physarum polycephalum.</title>
        <authorList>
            <person name="Takano H."/>
            <person name="Kawano S."/>
            <person name="Kuroiwa T."/>
        </authorList>
    </citation>
    <scope>NUCLEOTIDE SEQUENCE</scope>
    <source>
        <strain evidence="10">CH934 x NG7</strain>
        <plasmid evidence="10">mF</plasmid>
    </source>
</reference>
<evidence type="ECO:0000256" key="8">
    <source>
        <dbReference type="ARBA" id="ARBA00049244"/>
    </source>
</evidence>
<keyword evidence="3" id="KW-0808">Transferase</keyword>
<dbReference type="GO" id="GO:0006260">
    <property type="term" value="P:DNA replication"/>
    <property type="evidence" value="ECO:0007669"/>
    <property type="project" value="UniProtKB-KW"/>
</dbReference>
<dbReference type="PANTHER" id="PTHR33568">
    <property type="entry name" value="DNA POLYMERASE"/>
    <property type="match status" value="1"/>
</dbReference>
<dbReference type="InterPro" id="IPR004868">
    <property type="entry name" value="DNA-dir_DNA_pol_B_mt/vir"/>
</dbReference>
<dbReference type="InterPro" id="IPR023211">
    <property type="entry name" value="DNA_pol_palm_dom_sf"/>
</dbReference>
<evidence type="ECO:0000256" key="2">
    <source>
        <dbReference type="ARBA" id="ARBA00012417"/>
    </source>
</evidence>
<dbReference type="Pfam" id="PF03175">
    <property type="entry name" value="DNA_pol_B_2"/>
    <property type="match status" value="1"/>
</dbReference>
<keyword evidence="4" id="KW-0548">Nucleotidyltransferase</keyword>
<evidence type="ECO:0000259" key="9">
    <source>
        <dbReference type="Pfam" id="PF03175"/>
    </source>
</evidence>
<sequence length="547" mass="65238">MMMMNLQLNTLYILKYKDIIKNQIPFNLFPVINNVDNLNIFSLFDFLLKEKNANNYWYLYSYEITQLFNLLKSLQDSSFYTFKQFTYQNIMYSLEISCFLYPKKKILIKDLYNFFSENIIYNDVVKDYKLLAILYNEIQTAYNININRKYILSTASLSLRIFKKSFPEKYRLIPHLTRDEDNYIRKSYIGGRNEIFEHVAQRNYFYDVNSLYPYIMKKEKMPIGIPEYRDKEYMKKFEKNIENFFGFIDVLITIEKTNNNIPVLPYRMGIKNNVEVGIIYAKGTLRGIYFSEEIKLALKQGYKIIEIYSAYEYKEKEVVFEEYVEQMYNRRLKAKDPALKDLYKKLLNTLYGRFGLVYEQIDIISPEKELITDNTYISHDTTEFIDITANTCYNNIAITSAITSYARIFMYNTILNYNLHVIYIDTDGLFLKNPIPDIALTTSKEMGKFRLESINAEAHFIANKFYIYAPINSPIIYKFKGIPLQKPIFNIHDIITQHKKILNITLGHHYFTFSIRLNNNQTYSFQASRKRKLIPNYKTTPWIICIR</sequence>
<evidence type="ECO:0000256" key="4">
    <source>
        <dbReference type="ARBA" id="ARBA00022695"/>
    </source>
</evidence>
<dbReference type="Gene3D" id="3.90.1600.10">
    <property type="entry name" value="Palm domain of DNA polymerase"/>
    <property type="match status" value="2"/>
</dbReference>
<dbReference type="EMBL" id="D29637">
    <property type="protein sequence ID" value="BAA06121.1"/>
    <property type="molecule type" value="Genomic_DNA"/>
</dbReference>
<dbReference type="EC" id="2.7.7.7" evidence="2"/>
<keyword evidence="10" id="KW-0614">Plasmid</keyword>
<feature type="domain" description="DNA-directed DNA polymerase family B mitochondria/virus" evidence="9">
    <location>
        <begin position="11"/>
        <end position="444"/>
    </location>
</feature>
<dbReference type="InterPro" id="IPR017964">
    <property type="entry name" value="DNA-dir_DNA_pol_B_CS"/>
</dbReference>
<comment type="catalytic activity">
    <reaction evidence="8">
        <text>DNA(n) + a 2'-deoxyribonucleoside 5'-triphosphate = DNA(n+1) + diphosphate</text>
        <dbReference type="Rhea" id="RHEA:22508"/>
        <dbReference type="Rhea" id="RHEA-COMP:17339"/>
        <dbReference type="Rhea" id="RHEA-COMP:17340"/>
        <dbReference type="ChEBI" id="CHEBI:33019"/>
        <dbReference type="ChEBI" id="CHEBI:61560"/>
        <dbReference type="ChEBI" id="CHEBI:173112"/>
        <dbReference type="EC" id="2.7.7.7"/>
    </reaction>
</comment>
<comment type="similarity">
    <text evidence="1">Belongs to the DNA polymerase type-B family.</text>
</comment>
<evidence type="ECO:0000256" key="3">
    <source>
        <dbReference type="ARBA" id="ARBA00022679"/>
    </source>
</evidence>
<dbReference type="GO" id="GO:0003677">
    <property type="term" value="F:DNA binding"/>
    <property type="evidence" value="ECO:0007669"/>
    <property type="project" value="UniProtKB-KW"/>
</dbReference>
<evidence type="ECO:0000313" key="10">
    <source>
        <dbReference type="EMBL" id="BAA06121.1"/>
    </source>
</evidence>
<dbReference type="SUPFAM" id="SSF56672">
    <property type="entry name" value="DNA/RNA polymerases"/>
    <property type="match status" value="1"/>
</dbReference>
<dbReference type="PANTHER" id="PTHR33568:SF3">
    <property type="entry name" value="DNA-DIRECTED DNA POLYMERASE"/>
    <property type="match status" value="1"/>
</dbReference>
<dbReference type="InterPro" id="IPR043502">
    <property type="entry name" value="DNA/RNA_pol_sf"/>
</dbReference>
<dbReference type="AlphaFoldDB" id="Q35599"/>
<protein>
    <recommendedName>
        <fullName evidence="2">DNA-directed DNA polymerase</fullName>
        <ecNumber evidence="2">2.7.7.7</ecNumber>
    </recommendedName>
</protein>
<geneLocation type="mitochondrion" evidence="10"/>
<dbReference type="PIR" id="S41618">
    <property type="entry name" value="S41618"/>
</dbReference>
<geneLocation type="plasmid" evidence="10">
    <name>mF</name>
</geneLocation>
<keyword evidence="6" id="KW-0239">DNA-directed DNA polymerase</keyword>
<dbReference type="PROSITE" id="PS00116">
    <property type="entry name" value="DNA_POLYMERASE_B"/>
    <property type="match status" value="1"/>
</dbReference>
<name>Q35599_PHYPO</name>
<organism evidence="10">
    <name type="scientific">Physarum polycephalum</name>
    <name type="common">Many-headed slime mold</name>
    <name type="synonym">Badhamia polycephala</name>
    <dbReference type="NCBI Taxonomy" id="5791"/>
    <lineage>
        <taxon>Eukaryota</taxon>
        <taxon>Amoebozoa</taxon>
        <taxon>Evosea</taxon>
        <taxon>Eumycetozoa</taxon>
        <taxon>Myxogastria</taxon>
        <taxon>Myxogastromycetidae</taxon>
        <taxon>Physariida</taxon>
        <taxon>Physaraceae</taxon>
        <taxon>Physarum</taxon>
    </lineage>
</organism>
<dbReference type="GO" id="GO:0003887">
    <property type="term" value="F:DNA-directed DNA polymerase activity"/>
    <property type="evidence" value="ECO:0007669"/>
    <property type="project" value="UniProtKB-KW"/>
</dbReference>
<keyword evidence="7" id="KW-0238">DNA-binding</keyword>
<proteinExistence type="inferred from homology"/>
<evidence type="ECO:0000256" key="6">
    <source>
        <dbReference type="ARBA" id="ARBA00022932"/>
    </source>
</evidence>
<evidence type="ECO:0000256" key="1">
    <source>
        <dbReference type="ARBA" id="ARBA00005755"/>
    </source>
</evidence>
<evidence type="ECO:0000256" key="7">
    <source>
        <dbReference type="ARBA" id="ARBA00023125"/>
    </source>
</evidence>
<evidence type="ECO:0000256" key="5">
    <source>
        <dbReference type="ARBA" id="ARBA00022705"/>
    </source>
</evidence>
<dbReference type="GO" id="GO:0000166">
    <property type="term" value="F:nucleotide binding"/>
    <property type="evidence" value="ECO:0007669"/>
    <property type="project" value="InterPro"/>
</dbReference>
<keyword evidence="10" id="KW-0496">Mitochondrion</keyword>
<reference evidence="10" key="2">
    <citation type="journal article" date="1994" name="Curr. Genet.">
        <title>Complex terminal structure of a linear mitochondrial plasmid from Physarum polycephalum: three terminal inverted repeats and an ORF encoding DNA polymerase.</title>
        <authorList>
            <person name="Takano H."/>
            <person name="Kawano S."/>
            <person name="Kuroiwa T."/>
        </authorList>
    </citation>
    <scope>NUCLEOTIDE SEQUENCE</scope>
    <source>
        <strain evidence="10">CH934 x NG7</strain>
        <plasmid evidence="10">mF</plasmid>
    </source>
</reference>
<accession>Q35599</accession>
<keyword evidence="5" id="KW-0235">DNA replication</keyword>